<accession>A0AAV3ZFZ9</accession>
<comment type="caution">
    <text evidence="1">The sequence shown here is derived from an EMBL/GenBank/DDBJ whole genome shotgun (WGS) entry which is preliminary data.</text>
</comment>
<proteinExistence type="predicted"/>
<dbReference type="AlphaFoldDB" id="A0AAV3ZFZ9"/>
<sequence length="95" mass="10634">MYQDNTTVDACKLCRHRLNLSKGISVNFDNEPKQAPRIETSRSYLIITAGPSSQYIQPADENTPTDNTTLTVAENDHTETQHAMYDTIGTETSKK</sequence>
<dbReference type="EMBL" id="BLXT01002342">
    <property type="protein sequence ID" value="GFN93401.1"/>
    <property type="molecule type" value="Genomic_DNA"/>
</dbReference>
<dbReference type="Proteomes" id="UP000735302">
    <property type="component" value="Unassembled WGS sequence"/>
</dbReference>
<protein>
    <submittedName>
        <fullName evidence="1">Uncharacterized protein</fullName>
    </submittedName>
</protein>
<name>A0AAV3ZFZ9_9GAST</name>
<keyword evidence="2" id="KW-1185">Reference proteome</keyword>
<organism evidence="1 2">
    <name type="scientific">Plakobranchus ocellatus</name>
    <dbReference type="NCBI Taxonomy" id="259542"/>
    <lineage>
        <taxon>Eukaryota</taxon>
        <taxon>Metazoa</taxon>
        <taxon>Spiralia</taxon>
        <taxon>Lophotrochozoa</taxon>
        <taxon>Mollusca</taxon>
        <taxon>Gastropoda</taxon>
        <taxon>Heterobranchia</taxon>
        <taxon>Euthyneura</taxon>
        <taxon>Panpulmonata</taxon>
        <taxon>Sacoglossa</taxon>
        <taxon>Placobranchoidea</taxon>
        <taxon>Plakobranchidae</taxon>
        <taxon>Plakobranchus</taxon>
    </lineage>
</organism>
<evidence type="ECO:0000313" key="2">
    <source>
        <dbReference type="Proteomes" id="UP000735302"/>
    </source>
</evidence>
<reference evidence="1 2" key="1">
    <citation type="journal article" date="2021" name="Elife">
        <title>Chloroplast acquisition without the gene transfer in kleptoplastic sea slugs, Plakobranchus ocellatus.</title>
        <authorList>
            <person name="Maeda T."/>
            <person name="Takahashi S."/>
            <person name="Yoshida T."/>
            <person name="Shimamura S."/>
            <person name="Takaki Y."/>
            <person name="Nagai Y."/>
            <person name="Toyoda A."/>
            <person name="Suzuki Y."/>
            <person name="Arimoto A."/>
            <person name="Ishii H."/>
            <person name="Satoh N."/>
            <person name="Nishiyama T."/>
            <person name="Hasebe M."/>
            <person name="Maruyama T."/>
            <person name="Minagawa J."/>
            <person name="Obokata J."/>
            <person name="Shigenobu S."/>
        </authorList>
    </citation>
    <scope>NUCLEOTIDE SEQUENCE [LARGE SCALE GENOMIC DNA]</scope>
</reference>
<evidence type="ECO:0000313" key="1">
    <source>
        <dbReference type="EMBL" id="GFN93401.1"/>
    </source>
</evidence>
<gene>
    <name evidence="1" type="ORF">PoB_001990700</name>
</gene>